<dbReference type="GO" id="GO:0008270">
    <property type="term" value="F:zinc ion binding"/>
    <property type="evidence" value="ECO:0007669"/>
    <property type="project" value="InterPro"/>
</dbReference>
<keyword evidence="7" id="KW-0539">Nucleus</keyword>
<dbReference type="Pfam" id="PF04082">
    <property type="entry name" value="Fungal_trans"/>
    <property type="match status" value="1"/>
</dbReference>
<dbReference type="PANTHER" id="PTHR47782:SF12">
    <property type="entry name" value="ZN(II)2CYS6 TRANSCRIPTION FACTOR (EUROFUNG)"/>
    <property type="match status" value="1"/>
</dbReference>
<feature type="compositionally biased region" description="Polar residues" evidence="8">
    <location>
        <begin position="79"/>
        <end position="92"/>
    </location>
</feature>
<evidence type="ECO:0000256" key="1">
    <source>
        <dbReference type="ARBA" id="ARBA00004123"/>
    </source>
</evidence>
<dbReference type="CDD" id="cd00067">
    <property type="entry name" value="GAL4"/>
    <property type="match status" value="1"/>
</dbReference>
<evidence type="ECO:0000259" key="9">
    <source>
        <dbReference type="SMART" id="SM00906"/>
    </source>
</evidence>
<dbReference type="InterPro" id="IPR007219">
    <property type="entry name" value="XnlR_reg_dom"/>
</dbReference>
<name>A0A0B7K6K1_BIOOC</name>
<dbReference type="InterPro" id="IPR001138">
    <property type="entry name" value="Zn2Cys6_DnaBD"/>
</dbReference>
<dbReference type="GO" id="GO:0006351">
    <property type="term" value="P:DNA-templated transcription"/>
    <property type="evidence" value="ECO:0007669"/>
    <property type="project" value="InterPro"/>
</dbReference>
<dbReference type="GO" id="GO:0000981">
    <property type="term" value="F:DNA-binding transcription factor activity, RNA polymerase II-specific"/>
    <property type="evidence" value="ECO:0007669"/>
    <property type="project" value="InterPro"/>
</dbReference>
<dbReference type="InterPro" id="IPR052202">
    <property type="entry name" value="Yeast_MetPath_Reg"/>
</dbReference>
<proteinExistence type="predicted"/>
<dbReference type="EMBL" id="CDPU01000032">
    <property type="protein sequence ID" value="CEO52998.1"/>
    <property type="molecule type" value="Genomic_DNA"/>
</dbReference>
<evidence type="ECO:0000256" key="4">
    <source>
        <dbReference type="ARBA" id="ARBA00023015"/>
    </source>
</evidence>
<protein>
    <recommendedName>
        <fullName evidence="9">Xylanolytic transcriptional activator regulatory domain-containing protein</fullName>
    </recommendedName>
</protein>
<gene>
    <name evidence="10" type="ORF">BN869_000009056_1</name>
</gene>
<dbReference type="SMART" id="SM00906">
    <property type="entry name" value="Fungal_trans"/>
    <property type="match status" value="1"/>
</dbReference>
<organism evidence="10">
    <name type="scientific">Bionectria ochroleuca</name>
    <name type="common">Gliocladium roseum</name>
    <dbReference type="NCBI Taxonomy" id="29856"/>
    <lineage>
        <taxon>Eukaryota</taxon>
        <taxon>Fungi</taxon>
        <taxon>Dikarya</taxon>
        <taxon>Ascomycota</taxon>
        <taxon>Pezizomycotina</taxon>
        <taxon>Sordariomycetes</taxon>
        <taxon>Hypocreomycetidae</taxon>
        <taxon>Hypocreales</taxon>
        <taxon>Bionectriaceae</taxon>
        <taxon>Clonostachys</taxon>
    </lineage>
</organism>
<feature type="region of interest" description="Disordered" evidence="8">
    <location>
        <begin position="54"/>
        <end position="134"/>
    </location>
</feature>
<dbReference type="GO" id="GO:0045944">
    <property type="term" value="P:positive regulation of transcription by RNA polymerase II"/>
    <property type="evidence" value="ECO:0007669"/>
    <property type="project" value="TreeGrafter"/>
</dbReference>
<dbReference type="GO" id="GO:0043565">
    <property type="term" value="F:sequence-specific DNA binding"/>
    <property type="evidence" value="ECO:0007669"/>
    <property type="project" value="TreeGrafter"/>
</dbReference>
<keyword evidence="5" id="KW-0238">DNA-binding</keyword>
<keyword evidence="3" id="KW-0862">Zinc</keyword>
<evidence type="ECO:0000256" key="2">
    <source>
        <dbReference type="ARBA" id="ARBA00022723"/>
    </source>
</evidence>
<evidence type="ECO:0000256" key="7">
    <source>
        <dbReference type="ARBA" id="ARBA00023242"/>
    </source>
</evidence>
<evidence type="ECO:0000313" key="10">
    <source>
        <dbReference type="EMBL" id="CEO52998.1"/>
    </source>
</evidence>
<dbReference type="AlphaFoldDB" id="A0A0B7K6K1"/>
<sequence length="616" mass="68628">MSPPAVGVSTRKRKRSCERCIRLNIVCDADGDSTCQNCIAIGAGCSTTIVPGVSLNSERPDMNQPRDERGLGVRPAITGTPQSASGSLASRNSDFENRIYSQTPPSARLPGPSPRQPPSIGSGAPHDFVAENSGMANGKSSTISTILSKFIEGSSDSQSPSGISPNDIPLHTAASFFHTYFTTVHLQYPFLDIETCAAHYRAWTRAGGSLEFVGWPAFFVNMIFAIGSLIESKIDNASFPQYQNLKSRAQAEQSILADSTSTPLVRLQAMLLSAMFALHAESTWRIAHISGAIMKFASLHRFHRLKRDPSDPSNLISIRAWSCAYVLDRAASSALGTPVSLPDMYISTPLYEFDERIMESPCSNLPWTEHRDTLDKDVSYPDLRTFSYICKIRTIQSFFMHMIEKDELEGKPVPLDLEIHMLRELREWENDETIRKHSFPSSRGYQNPLWLQHIGHLTRLSFCFVNKANIFSTNADNALQASCAACTSFRCLQKKKQIAQPWLAVLSQFRAAVTLWYIIWARMTPVPQHANDAIRDCSAVLAIFADRWPKAEHYRDCFEWLASTIPRSQPQGQLSAEARQGLASLLVKLEESGIHRTTSRMLHEICETGPRTEVHT</sequence>
<keyword evidence="6" id="KW-0804">Transcription</keyword>
<keyword evidence="2" id="KW-0479">Metal-binding</keyword>
<dbReference type="PANTHER" id="PTHR47782">
    <property type="entry name" value="ZN(II)2CYS6 TRANSCRIPTION FACTOR (EUROFUNG)-RELATED"/>
    <property type="match status" value="1"/>
</dbReference>
<keyword evidence="4" id="KW-0805">Transcription regulation</keyword>
<accession>A0A0B7K6K1</accession>
<feature type="domain" description="Xylanolytic transcriptional activator regulatory" evidence="9">
    <location>
        <begin position="286"/>
        <end position="355"/>
    </location>
</feature>
<reference evidence="10" key="1">
    <citation type="submission" date="2015-01" db="EMBL/GenBank/DDBJ databases">
        <authorList>
            <person name="Durling Mikael"/>
        </authorList>
    </citation>
    <scope>NUCLEOTIDE SEQUENCE</scope>
</reference>
<feature type="compositionally biased region" description="Basic and acidic residues" evidence="8">
    <location>
        <begin position="58"/>
        <end position="71"/>
    </location>
</feature>
<dbReference type="CDD" id="cd12148">
    <property type="entry name" value="fungal_TF_MHR"/>
    <property type="match status" value="1"/>
</dbReference>
<dbReference type="GO" id="GO:0005634">
    <property type="term" value="C:nucleus"/>
    <property type="evidence" value="ECO:0007669"/>
    <property type="project" value="UniProtKB-SubCell"/>
</dbReference>
<evidence type="ECO:0000256" key="6">
    <source>
        <dbReference type="ARBA" id="ARBA00023163"/>
    </source>
</evidence>
<evidence type="ECO:0000256" key="5">
    <source>
        <dbReference type="ARBA" id="ARBA00023125"/>
    </source>
</evidence>
<comment type="subcellular location">
    <subcellularLocation>
        <location evidence="1">Nucleus</location>
    </subcellularLocation>
</comment>
<evidence type="ECO:0000256" key="8">
    <source>
        <dbReference type="SAM" id="MobiDB-lite"/>
    </source>
</evidence>
<evidence type="ECO:0000256" key="3">
    <source>
        <dbReference type="ARBA" id="ARBA00022833"/>
    </source>
</evidence>